<accession>A0A0W0XJ15</accession>
<dbReference type="EMBL" id="LNYP01000002">
    <property type="protein sequence ID" value="KTD44570.1"/>
    <property type="molecule type" value="Genomic_DNA"/>
</dbReference>
<evidence type="ECO:0000313" key="3">
    <source>
        <dbReference type="Proteomes" id="UP000054858"/>
    </source>
</evidence>
<dbReference type="Proteomes" id="UP000054858">
    <property type="component" value="Unassembled WGS sequence"/>
</dbReference>
<organism evidence="2 3">
    <name type="scientific">Legionella oakridgensis</name>
    <dbReference type="NCBI Taxonomy" id="29423"/>
    <lineage>
        <taxon>Bacteria</taxon>
        <taxon>Pseudomonadati</taxon>
        <taxon>Pseudomonadota</taxon>
        <taxon>Gammaproteobacteria</taxon>
        <taxon>Legionellales</taxon>
        <taxon>Legionellaceae</taxon>
        <taxon>Legionella</taxon>
    </lineage>
</organism>
<comment type="caution">
    <text evidence="2">The sequence shown here is derived from an EMBL/GenBank/DDBJ whole genome shotgun (WGS) entry which is preliminary data.</text>
</comment>
<protein>
    <submittedName>
        <fullName evidence="2">ATPase</fullName>
    </submittedName>
</protein>
<sequence length="181" mass="20820">MKLKTNWCVITGAPSSGKTTLINALSIKGYRTAPEIARAYLTYLLSIHSQDFILHRGNEAIQQKILELKTAREKQLPPDELIFFDRGVPDSLGYYRYYHLNTNEIIHKMSFYHYAHVFFLEGLPIIYDEIRREDEKAARDIGEAIYNAYTELEYEVIRIPPASVEQRLAMVLSTVASSSKT</sequence>
<dbReference type="Gene3D" id="3.40.50.300">
    <property type="entry name" value="P-loop containing nucleotide triphosphate hydrolases"/>
    <property type="match status" value="1"/>
</dbReference>
<dbReference type="InterPro" id="IPR038727">
    <property type="entry name" value="NadR/Ttd14_AAA_dom"/>
</dbReference>
<dbReference type="RefSeq" id="WP_025386408.1">
    <property type="nucleotide sequence ID" value="NZ_LCUA01000010.1"/>
</dbReference>
<dbReference type="SUPFAM" id="SSF52540">
    <property type="entry name" value="P-loop containing nucleoside triphosphate hydrolases"/>
    <property type="match status" value="1"/>
</dbReference>
<dbReference type="Pfam" id="PF13521">
    <property type="entry name" value="AAA_28"/>
    <property type="match status" value="1"/>
</dbReference>
<name>A0A0W0XJ15_9GAMM</name>
<proteinExistence type="predicted"/>
<evidence type="ECO:0000313" key="2">
    <source>
        <dbReference type="EMBL" id="KTD44570.1"/>
    </source>
</evidence>
<gene>
    <name evidence="2" type="ORF">Loak_0081</name>
</gene>
<evidence type="ECO:0000259" key="1">
    <source>
        <dbReference type="Pfam" id="PF13521"/>
    </source>
</evidence>
<feature type="domain" description="NadR/Ttd14 AAA" evidence="1">
    <location>
        <begin position="8"/>
        <end position="167"/>
    </location>
</feature>
<dbReference type="InterPro" id="IPR027417">
    <property type="entry name" value="P-loop_NTPase"/>
</dbReference>
<dbReference type="PATRIC" id="fig|29423.5.peg.86"/>
<dbReference type="AlphaFoldDB" id="A0A0W0XJ15"/>
<reference evidence="2 3" key="1">
    <citation type="submission" date="2015-11" db="EMBL/GenBank/DDBJ databases">
        <title>Genomic analysis of 38 Legionella species identifies large and diverse effector repertoires.</title>
        <authorList>
            <person name="Burstein D."/>
            <person name="Amaro F."/>
            <person name="Zusman T."/>
            <person name="Lifshitz Z."/>
            <person name="Cohen O."/>
            <person name="Gilbert J.A."/>
            <person name="Pupko T."/>
            <person name="Shuman H.A."/>
            <person name="Segal G."/>
        </authorList>
    </citation>
    <scope>NUCLEOTIDE SEQUENCE [LARGE SCALE GENOMIC DNA]</scope>
    <source>
        <strain evidence="2 3">Oak Ridge-10</strain>
    </source>
</reference>